<feature type="domain" description="DNA mismatch repair proteins mutS family" evidence="5">
    <location>
        <begin position="325"/>
        <end position="511"/>
    </location>
</feature>
<keyword evidence="2" id="KW-0067">ATP-binding</keyword>
<dbReference type="GO" id="GO:0030983">
    <property type="term" value="F:mismatched DNA binding"/>
    <property type="evidence" value="ECO:0007669"/>
    <property type="project" value="InterPro"/>
</dbReference>
<dbReference type="OrthoDB" id="9802448at2"/>
<dbReference type="PANTHER" id="PTHR11361:SF152">
    <property type="entry name" value="DNA MISMATCH REPAIR PROTEIN"/>
    <property type="match status" value="1"/>
</dbReference>
<evidence type="ECO:0000256" key="2">
    <source>
        <dbReference type="ARBA" id="ARBA00022840"/>
    </source>
</evidence>
<keyword evidence="4" id="KW-0472">Membrane</keyword>
<dbReference type="InterPro" id="IPR045076">
    <property type="entry name" value="MutS"/>
</dbReference>
<dbReference type="InterPro" id="IPR036187">
    <property type="entry name" value="DNA_mismatch_repair_MutS_sf"/>
</dbReference>
<feature type="transmembrane region" description="Helical" evidence="4">
    <location>
        <begin position="225"/>
        <end position="246"/>
    </location>
</feature>
<evidence type="ECO:0000256" key="1">
    <source>
        <dbReference type="ARBA" id="ARBA00022741"/>
    </source>
</evidence>
<dbReference type="InterPro" id="IPR000432">
    <property type="entry name" value="DNA_mismatch_repair_MutS_C"/>
</dbReference>
<dbReference type="Pfam" id="PF00488">
    <property type="entry name" value="MutS_V"/>
    <property type="match status" value="1"/>
</dbReference>
<evidence type="ECO:0000256" key="4">
    <source>
        <dbReference type="SAM" id="Phobius"/>
    </source>
</evidence>
<dbReference type="GO" id="GO:0005524">
    <property type="term" value="F:ATP binding"/>
    <property type="evidence" value="ECO:0007669"/>
    <property type="project" value="UniProtKB-KW"/>
</dbReference>
<dbReference type="SMART" id="SM00534">
    <property type="entry name" value="MUTSac"/>
    <property type="match status" value="1"/>
</dbReference>
<dbReference type="PANTHER" id="PTHR11361">
    <property type="entry name" value="DNA MISMATCH REPAIR PROTEIN MUTS FAMILY MEMBER"/>
    <property type="match status" value="1"/>
</dbReference>
<keyword evidence="4" id="KW-1133">Transmembrane helix</keyword>
<keyword evidence="3" id="KW-0238">DNA-binding</keyword>
<dbReference type="Gene3D" id="3.40.50.300">
    <property type="entry name" value="P-loop containing nucleotide triphosphate hydrolases"/>
    <property type="match status" value="1"/>
</dbReference>
<dbReference type="Proteomes" id="UP000430345">
    <property type="component" value="Unassembled WGS sequence"/>
</dbReference>
<evidence type="ECO:0000313" key="6">
    <source>
        <dbReference type="EMBL" id="MPQ43571.1"/>
    </source>
</evidence>
<keyword evidence="1" id="KW-0547">Nucleotide-binding</keyword>
<gene>
    <name evidence="6" type="ORF">GBZ86_07350</name>
</gene>
<dbReference type="InterPro" id="IPR027417">
    <property type="entry name" value="P-loop_NTPase"/>
</dbReference>
<accession>A0A6I1MRQ0</accession>
<keyword evidence="4" id="KW-0812">Transmembrane</keyword>
<keyword evidence="7" id="KW-1185">Reference proteome</keyword>
<dbReference type="SUPFAM" id="SSF48334">
    <property type="entry name" value="DNA repair protein MutS, domain III"/>
    <property type="match status" value="1"/>
</dbReference>
<feature type="transmembrane region" description="Helical" evidence="4">
    <location>
        <begin position="128"/>
        <end position="148"/>
    </location>
</feature>
<comment type="caution">
    <text evidence="6">The sequence shown here is derived from an EMBL/GenBank/DDBJ whole genome shotgun (WGS) entry which is preliminary data.</text>
</comment>
<dbReference type="EMBL" id="WHJC01000081">
    <property type="protein sequence ID" value="MPQ43571.1"/>
    <property type="molecule type" value="Genomic_DNA"/>
</dbReference>
<dbReference type="RefSeq" id="WP_152889229.1">
    <property type="nucleotide sequence ID" value="NZ_WHJC01000081.1"/>
</dbReference>
<evidence type="ECO:0000259" key="5">
    <source>
        <dbReference type="SMART" id="SM00534"/>
    </source>
</evidence>
<reference evidence="6 7" key="1">
    <citation type="submission" date="2019-10" db="EMBL/GenBank/DDBJ databases">
        <title>The Genome Sequence of Clostridium tarantellae Isolated from Fish Brain.</title>
        <authorList>
            <person name="Bano L."/>
            <person name="Kiel M."/>
            <person name="Sales G."/>
            <person name="Doxey A.C."/>
            <person name="Mansfield M.J."/>
            <person name="Schiavone M."/>
            <person name="Rossetto O."/>
            <person name="Pirazzini M."/>
            <person name="Dobrindt U."/>
            <person name="Montecucco C."/>
        </authorList>
    </citation>
    <scope>NUCLEOTIDE SEQUENCE [LARGE SCALE GENOMIC DNA]</scope>
    <source>
        <strain evidence="6 7">DSM 3997</strain>
    </source>
</reference>
<feature type="transmembrane region" description="Helical" evidence="4">
    <location>
        <begin position="154"/>
        <end position="170"/>
    </location>
</feature>
<dbReference type="GO" id="GO:0140664">
    <property type="term" value="F:ATP-dependent DNA damage sensor activity"/>
    <property type="evidence" value="ECO:0007669"/>
    <property type="project" value="InterPro"/>
</dbReference>
<protein>
    <submittedName>
        <fullName evidence="6">DNA mismatch repair protein MutS</fullName>
    </submittedName>
</protein>
<proteinExistence type="predicted"/>
<dbReference type="GO" id="GO:0006298">
    <property type="term" value="P:mismatch repair"/>
    <property type="evidence" value="ECO:0007669"/>
    <property type="project" value="InterPro"/>
</dbReference>
<dbReference type="AlphaFoldDB" id="A0A6I1MRQ0"/>
<dbReference type="GO" id="GO:0005829">
    <property type="term" value="C:cytosol"/>
    <property type="evidence" value="ECO:0007669"/>
    <property type="project" value="TreeGrafter"/>
</dbReference>
<organism evidence="6 7">
    <name type="scientific">Clostridium tarantellae</name>
    <dbReference type="NCBI Taxonomy" id="39493"/>
    <lineage>
        <taxon>Bacteria</taxon>
        <taxon>Bacillati</taxon>
        <taxon>Bacillota</taxon>
        <taxon>Clostridia</taxon>
        <taxon>Eubacteriales</taxon>
        <taxon>Clostridiaceae</taxon>
        <taxon>Clostridium</taxon>
    </lineage>
</organism>
<name>A0A6I1MRQ0_9CLOT</name>
<evidence type="ECO:0000313" key="7">
    <source>
        <dbReference type="Proteomes" id="UP000430345"/>
    </source>
</evidence>
<dbReference type="SUPFAM" id="SSF52540">
    <property type="entry name" value="P-loop containing nucleoside triphosphate hydrolases"/>
    <property type="match status" value="1"/>
</dbReference>
<sequence length="517" mass="60080">MRIIKEEYGEELFKECEEKYTRKLFDISEKNHYTLDNESFNDFDMDKVYKKLDRTYSSVGEGSLYKLLRNPLISEKSLKERDKLINFFQKNEKTRTKLQYLFFKLGRDRKNTFLEMIDNEILESKFKYYLYTLLGKVLPFILFILLLIFKETTIGIVLLVLSIINMAYICEKEKYKVHSHGLSYLSEMLTISKKITRLNDENLSVYTNKLKKLNKKLKVIDNSTFIIKFINLWGGIFQPLSIIFLLEVTSYYKIAPLLKKHKRDLIDLYSALGEIDALIAISSYKYSLKSQYSTPVFKNELCLNIEQGNHPLLKNGVANSVNMKKKGMILTGTNMSGKSTFLRMIGINMILAQTVYFVLAKKYEASFFNIVSSISPNDDVTNGKSYYMAEAESLLRIIKALNKDIPVFCPIDEIFRGTNPIERIAASAEILTHINRGNSISIVTTHDRELVDILKEGYEFYYFSEKVDEKEGLSFDYKIKQGISKTRNAIKLLDYIGYPKEIIEKSYKRANNIEGFI</sequence>
<evidence type="ECO:0000256" key="3">
    <source>
        <dbReference type="ARBA" id="ARBA00023125"/>
    </source>
</evidence>